<sequence length="91" mass="10085">MATKTTAAERTELARLAAYTLHSQVADPVARLEPARRGFRAKFEQEVDPDGVLSQDERERRAELAMKAHMARLRVKAIRAKAAKQPTADAA</sequence>
<proteinExistence type="predicted"/>
<evidence type="ECO:0000313" key="2">
    <source>
        <dbReference type="Proteomes" id="UP000675781"/>
    </source>
</evidence>
<comment type="caution">
    <text evidence="1">The sequence shown here is derived from an EMBL/GenBank/DDBJ whole genome shotgun (WGS) entry which is preliminary data.</text>
</comment>
<protein>
    <submittedName>
        <fullName evidence="1">Uncharacterized protein</fullName>
    </submittedName>
</protein>
<dbReference type="Proteomes" id="UP000675781">
    <property type="component" value="Unassembled WGS sequence"/>
</dbReference>
<dbReference type="EMBL" id="JAGSOG010000011">
    <property type="protein sequence ID" value="MBR7832492.1"/>
    <property type="molecule type" value="Genomic_DNA"/>
</dbReference>
<name>A0A941EL21_9ACTN</name>
<keyword evidence="2" id="KW-1185">Reference proteome</keyword>
<dbReference type="AlphaFoldDB" id="A0A941EL21"/>
<evidence type="ECO:0000313" key="1">
    <source>
        <dbReference type="EMBL" id="MBR7832492.1"/>
    </source>
</evidence>
<dbReference type="RefSeq" id="WP_212527017.1">
    <property type="nucleotide sequence ID" value="NZ_JAGSOG010000011.1"/>
</dbReference>
<accession>A0A941EL21</accession>
<reference evidence="1" key="1">
    <citation type="submission" date="2021-04" db="EMBL/GenBank/DDBJ databases">
        <title>Genome based classification of Actinospica acidithermotolerans sp. nov., an actinobacterium isolated from an Indonesian hot spring.</title>
        <authorList>
            <person name="Kusuma A.B."/>
            <person name="Putra K.E."/>
            <person name="Nafisah S."/>
            <person name="Loh J."/>
            <person name="Nouioui I."/>
            <person name="Goodfellow M."/>
        </authorList>
    </citation>
    <scope>NUCLEOTIDE SEQUENCE</scope>
    <source>
        <strain evidence="1">CSCA 57</strain>
    </source>
</reference>
<organism evidence="1 2">
    <name type="scientific">Actinospica durhamensis</name>
    <dbReference type="NCBI Taxonomy" id="1508375"/>
    <lineage>
        <taxon>Bacteria</taxon>
        <taxon>Bacillati</taxon>
        <taxon>Actinomycetota</taxon>
        <taxon>Actinomycetes</taxon>
        <taxon>Catenulisporales</taxon>
        <taxon>Actinospicaceae</taxon>
        <taxon>Actinospica</taxon>
    </lineage>
</organism>
<gene>
    <name evidence="1" type="ORF">KDL01_04440</name>
</gene>